<dbReference type="HOGENOM" id="CLU_000288_81_2_1"/>
<evidence type="ECO:0000313" key="3">
    <source>
        <dbReference type="EMBL" id="EED18306.1"/>
    </source>
</evidence>
<dbReference type="InterPro" id="IPR000719">
    <property type="entry name" value="Prot_kinase_dom"/>
</dbReference>
<organism evidence="3 4">
    <name type="scientific">Talaromyces stipitatus (strain ATCC 10500 / CBS 375.48 / QM 6759 / NRRL 1006)</name>
    <name type="common">Penicillium stipitatum</name>
    <dbReference type="NCBI Taxonomy" id="441959"/>
    <lineage>
        <taxon>Eukaryota</taxon>
        <taxon>Fungi</taxon>
        <taxon>Dikarya</taxon>
        <taxon>Ascomycota</taxon>
        <taxon>Pezizomycotina</taxon>
        <taxon>Eurotiomycetes</taxon>
        <taxon>Eurotiomycetidae</taxon>
        <taxon>Eurotiales</taxon>
        <taxon>Trichocomaceae</taxon>
        <taxon>Talaromyces</taxon>
        <taxon>Talaromyces sect. Talaromyces</taxon>
    </lineage>
</organism>
<gene>
    <name evidence="3" type="ORF">TSTA_120540</name>
</gene>
<reference evidence="4" key="1">
    <citation type="journal article" date="2015" name="Genome Announc.">
        <title>Genome sequence of the AIDS-associated pathogen Penicillium marneffei (ATCC18224) and its near taxonomic relative Talaromyces stipitatus (ATCC10500).</title>
        <authorList>
            <person name="Nierman W.C."/>
            <person name="Fedorova-Abrams N.D."/>
            <person name="Andrianopoulos A."/>
        </authorList>
    </citation>
    <scope>NUCLEOTIDE SEQUENCE [LARGE SCALE GENOMIC DNA]</scope>
    <source>
        <strain evidence="4">ATCC 10500 / CBS 375.48 / QM 6759 / NRRL 1006</strain>
    </source>
</reference>
<dbReference type="Pfam" id="PF00069">
    <property type="entry name" value="Pkinase"/>
    <property type="match status" value="1"/>
</dbReference>
<evidence type="ECO:0000259" key="2">
    <source>
        <dbReference type="PROSITE" id="PS50011"/>
    </source>
</evidence>
<dbReference type="Proteomes" id="UP000001745">
    <property type="component" value="Unassembled WGS sequence"/>
</dbReference>
<dbReference type="InParanoid" id="B8MDS7"/>
<dbReference type="PhylomeDB" id="B8MDS7"/>
<dbReference type="Gene3D" id="1.10.510.10">
    <property type="entry name" value="Transferase(Phosphotransferase) domain 1"/>
    <property type="match status" value="1"/>
</dbReference>
<dbReference type="OrthoDB" id="5979581at2759"/>
<name>B8MDS7_TALSN</name>
<dbReference type="GO" id="GO:0044773">
    <property type="term" value="P:mitotic DNA damage checkpoint signaling"/>
    <property type="evidence" value="ECO:0007669"/>
    <property type="project" value="TreeGrafter"/>
</dbReference>
<keyword evidence="4" id="KW-1185">Reference proteome</keyword>
<dbReference type="GO" id="GO:0005634">
    <property type="term" value="C:nucleus"/>
    <property type="evidence" value="ECO:0007669"/>
    <property type="project" value="TreeGrafter"/>
</dbReference>
<accession>B8MDS7</accession>
<dbReference type="PANTHER" id="PTHR44167:SF24">
    <property type="entry name" value="SERINE_THREONINE-PROTEIN KINASE CHK2"/>
    <property type="match status" value="1"/>
</dbReference>
<feature type="signal peptide" evidence="1">
    <location>
        <begin position="1"/>
        <end position="19"/>
    </location>
</feature>
<dbReference type="OMA" id="CELDEME"/>
<dbReference type="GO" id="GO:0004674">
    <property type="term" value="F:protein serine/threonine kinase activity"/>
    <property type="evidence" value="ECO:0007669"/>
    <property type="project" value="TreeGrafter"/>
</dbReference>
<feature type="chain" id="PRO_5002877442" description="Protein kinase domain-containing protein" evidence="1">
    <location>
        <begin position="20"/>
        <end position="236"/>
    </location>
</feature>
<dbReference type="GO" id="GO:0005524">
    <property type="term" value="F:ATP binding"/>
    <property type="evidence" value="ECO:0007669"/>
    <property type="project" value="InterPro"/>
</dbReference>
<dbReference type="eggNOG" id="KOG0671">
    <property type="taxonomic scope" value="Eukaryota"/>
</dbReference>
<proteinExistence type="predicted"/>
<dbReference type="EMBL" id="EQ962655">
    <property type="protein sequence ID" value="EED18306.1"/>
    <property type="molecule type" value="Genomic_DNA"/>
</dbReference>
<dbReference type="PANTHER" id="PTHR44167">
    <property type="entry name" value="OVARIAN-SPECIFIC SERINE/THREONINE-PROTEIN KINASE LOK-RELATED"/>
    <property type="match status" value="1"/>
</dbReference>
<sequence length="236" mass="26681">MEIFMLAIFSFSLLSWIASVPRRYVNIFEVPVSRIDEGPLGPEAPTHVVIPLNLTIPSNQVKNCTAKITDFGSSFFLGKEPSTLHTPAVLCPPEIVFRGKVNSSADIWTLGCTLYDMLGERPLFETWADDPDEVIGGDGEHLGKLSTRVWQQWEKRPEFFLEGGIWNPNFSCIQPSVFRPLSQRLWQMGRGETLQTCELDEMEMDSLRSLLRAMLAYEPSRRITADGAINSDWILN</sequence>
<dbReference type="RefSeq" id="XP_002482298.1">
    <property type="nucleotide sequence ID" value="XM_002482253.1"/>
</dbReference>
<dbReference type="PROSITE" id="PS50011">
    <property type="entry name" value="PROTEIN_KINASE_DOM"/>
    <property type="match status" value="1"/>
</dbReference>
<dbReference type="VEuPathDB" id="FungiDB:TSTA_120540"/>
<dbReference type="GeneID" id="8100038"/>
<keyword evidence="1" id="KW-0732">Signal</keyword>
<dbReference type="InterPro" id="IPR011009">
    <property type="entry name" value="Kinase-like_dom_sf"/>
</dbReference>
<evidence type="ECO:0000256" key="1">
    <source>
        <dbReference type="SAM" id="SignalP"/>
    </source>
</evidence>
<evidence type="ECO:0000313" key="4">
    <source>
        <dbReference type="Proteomes" id="UP000001745"/>
    </source>
</evidence>
<dbReference type="SMART" id="SM00220">
    <property type="entry name" value="S_TKc"/>
    <property type="match status" value="1"/>
</dbReference>
<dbReference type="SUPFAM" id="SSF56112">
    <property type="entry name" value="Protein kinase-like (PK-like)"/>
    <property type="match status" value="1"/>
</dbReference>
<dbReference type="GO" id="GO:0005737">
    <property type="term" value="C:cytoplasm"/>
    <property type="evidence" value="ECO:0007669"/>
    <property type="project" value="TreeGrafter"/>
</dbReference>
<dbReference type="STRING" id="441959.B8MDS7"/>
<protein>
    <recommendedName>
        <fullName evidence="2">Protein kinase domain-containing protein</fullName>
    </recommendedName>
</protein>
<feature type="domain" description="Protein kinase" evidence="2">
    <location>
        <begin position="1"/>
        <end position="234"/>
    </location>
</feature>
<dbReference type="AlphaFoldDB" id="B8MDS7"/>